<evidence type="ECO:0000313" key="2">
    <source>
        <dbReference type="Proteomes" id="UP000299102"/>
    </source>
</evidence>
<reference evidence="1 2" key="1">
    <citation type="journal article" date="2019" name="Commun. Biol.">
        <title>The bagworm genome reveals a unique fibroin gene that provides high tensile strength.</title>
        <authorList>
            <person name="Kono N."/>
            <person name="Nakamura H."/>
            <person name="Ohtoshi R."/>
            <person name="Tomita M."/>
            <person name="Numata K."/>
            <person name="Arakawa K."/>
        </authorList>
    </citation>
    <scope>NUCLEOTIDE SEQUENCE [LARGE SCALE GENOMIC DNA]</scope>
</reference>
<comment type="caution">
    <text evidence="1">The sequence shown here is derived from an EMBL/GenBank/DDBJ whole genome shotgun (WGS) entry which is preliminary data.</text>
</comment>
<keyword evidence="2" id="KW-1185">Reference proteome</keyword>
<dbReference type="InterPro" id="IPR001611">
    <property type="entry name" value="Leu-rich_rpt"/>
</dbReference>
<dbReference type="AlphaFoldDB" id="A0A4C1WXH9"/>
<dbReference type="EMBL" id="BGZK01000655">
    <property type="protein sequence ID" value="GBP54784.1"/>
    <property type="molecule type" value="Genomic_DNA"/>
</dbReference>
<dbReference type="SUPFAM" id="SSF52058">
    <property type="entry name" value="L domain-like"/>
    <property type="match status" value="1"/>
</dbReference>
<dbReference type="Proteomes" id="UP000299102">
    <property type="component" value="Unassembled WGS sequence"/>
</dbReference>
<gene>
    <name evidence="1" type="ORF">EVAR_87856_1</name>
</gene>
<proteinExistence type="predicted"/>
<organism evidence="1 2">
    <name type="scientific">Eumeta variegata</name>
    <name type="common">Bagworm moth</name>
    <name type="synonym">Eumeta japonica</name>
    <dbReference type="NCBI Taxonomy" id="151549"/>
    <lineage>
        <taxon>Eukaryota</taxon>
        <taxon>Metazoa</taxon>
        <taxon>Ecdysozoa</taxon>
        <taxon>Arthropoda</taxon>
        <taxon>Hexapoda</taxon>
        <taxon>Insecta</taxon>
        <taxon>Pterygota</taxon>
        <taxon>Neoptera</taxon>
        <taxon>Endopterygota</taxon>
        <taxon>Lepidoptera</taxon>
        <taxon>Glossata</taxon>
        <taxon>Ditrysia</taxon>
        <taxon>Tineoidea</taxon>
        <taxon>Psychidae</taxon>
        <taxon>Oiketicinae</taxon>
        <taxon>Eumeta</taxon>
    </lineage>
</organism>
<sequence>MVGSARVTLENPMQTILVALKKDQILSTRNRQACMKRFMDAVNRPQPSPSQHGGLKVFATRCEIKRLNEYPPIVPLVRNTISTISMAGILPPYAPCSIFCHVQWGSGMTYHQRLLRNNRITHVDERAFSAVPALKSLWLDRNLLTELPSAISRLSRLEKLLTFNADLALDHLLAFDPASVLGIVSSGTHPSDAALRCPACVSRDRLVYNSYSSMVATFETLVWRGLTPPPNEPLELQGKQKHISRSTTFISPAGGVPALLPNSVAVSKVEIVEGSPGEEIWSPWESQLYTAELVLHP</sequence>
<name>A0A4C1WXH9_EUMVA</name>
<dbReference type="Pfam" id="PF13855">
    <property type="entry name" value="LRR_8"/>
    <property type="match status" value="1"/>
</dbReference>
<dbReference type="Gene3D" id="3.80.10.10">
    <property type="entry name" value="Ribonuclease Inhibitor"/>
    <property type="match status" value="1"/>
</dbReference>
<accession>A0A4C1WXH9</accession>
<protein>
    <submittedName>
        <fullName evidence="1">Uncharacterized protein</fullName>
    </submittedName>
</protein>
<evidence type="ECO:0000313" key="1">
    <source>
        <dbReference type="EMBL" id="GBP54784.1"/>
    </source>
</evidence>
<dbReference type="InterPro" id="IPR032675">
    <property type="entry name" value="LRR_dom_sf"/>
</dbReference>
<dbReference type="OrthoDB" id="1883493at2759"/>